<dbReference type="SUPFAM" id="SSF52794">
    <property type="entry name" value="PTS system IIB component-like"/>
    <property type="match status" value="1"/>
</dbReference>
<dbReference type="GO" id="GO:0009401">
    <property type="term" value="P:phosphoenolpyruvate-dependent sugar phosphotransferase system"/>
    <property type="evidence" value="ECO:0007669"/>
    <property type="project" value="InterPro"/>
</dbReference>
<protein>
    <submittedName>
        <fullName evidence="7">BglG family transcription antiterminator</fullName>
    </submittedName>
</protein>
<dbReference type="CDD" id="cd05568">
    <property type="entry name" value="PTS_IIB_bgl_like"/>
    <property type="match status" value="1"/>
</dbReference>
<dbReference type="InterPro" id="IPR002178">
    <property type="entry name" value="PTS_EIIA_type-2_dom"/>
</dbReference>
<dbReference type="PANTHER" id="PTHR30185">
    <property type="entry name" value="CRYPTIC BETA-GLUCOSIDE BGL OPERON ANTITERMINATOR"/>
    <property type="match status" value="1"/>
</dbReference>
<keyword evidence="2" id="KW-0677">Repeat</keyword>
<dbReference type="GeneID" id="98661280"/>
<keyword evidence="3" id="KW-0805">Transcription regulation</keyword>
<name>A0AAW4VYY3_9FIRM</name>
<dbReference type="Proteomes" id="UP001298753">
    <property type="component" value="Unassembled WGS sequence"/>
</dbReference>
<dbReference type="InterPro" id="IPR036095">
    <property type="entry name" value="PTS_EIIB-like_sf"/>
</dbReference>
<evidence type="ECO:0000259" key="5">
    <source>
        <dbReference type="PROSITE" id="PS51099"/>
    </source>
</evidence>
<dbReference type="InterPro" id="IPR036634">
    <property type="entry name" value="PRD_sf"/>
</dbReference>
<dbReference type="RefSeq" id="WP_227600076.1">
    <property type="nucleotide sequence ID" value="NZ_JAJEPX010000003.1"/>
</dbReference>
<sequence>MSETLPSLTANGHKLIDRLLTLPQGWVTAAMLAESISVSRRTVLRELPSVEQWIAAAGYRFVRSPGQGLLLDEPPARREQMRALLNGSTVYAELPRRQRRQKLLGMLLQAREPMKTAALARELLVSESTLAADLDEIGQWVSSYAVTLHRRPGVGVWLKGEKLSCRRAAAALLQSSLTEEELQAVLRGNFAAGGAFAALLNTKIAERVWQVLQQFEQKEKLRLPDAGFLTLAIHCTLAVQQLREQGGSSAAVHPPENAAQRLGAALGQAFGLTLPTEEVQYLEQYLAAYITGDDGEKWGVGEMHLRHLTGRLISEVERAMRVDFSGYASLRDNLFTHLRPMLLRVREQIHMDNPQLDTIQREYPQLWAATRAACDTVEMELALPHIPDSEAAYLAMHFGAVLEQNGALRQAARVVVACPLGMSSSRFLASRIEGEFPTLKVDGCCSVRELDPEQLHSRGIDLVIATVPLELAYPSITVNPALLEPDRALLRDAVQRLNGTVRTGTPAEPPVASAAEGGLRYTYRLTRSMLQMLDHLCIQTVRKPGSRQGLIDAASRLFCPNEDGARQVAQKLRRREAMGDTYIKPLFALLLHCKTNAVSDCRFGYLQAQPPVYEAGKMIMGALVLLAPDTDDPIPVEVMRMVSAQLIEEPELIERLRTGQRDAAVQLLEEKLDRLFSEHGN</sequence>
<evidence type="ECO:0000256" key="1">
    <source>
        <dbReference type="ARBA" id="ARBA00022679"/>
    </source>
</evidence>
<dbReference type="Gene3D" id="3.40.930.10">
    <property type="entry name" value="Mannitol-specific EII, Chain A"/>
    <property type="match status" value="1"/>
</dbReference>
<feature type="domain" description="PRD" evidence="6">
    <location>
        <begin position="300"/>
        <end position="408"/>
    </location>
</feature>
<evidence type="ECO:0000256" key="3">
    <source>
        <dbReference type="ARBA" id="ARBA00023015"/>
    </source>
</evidence>
<keyword evidence="8" id="KW-1185">Reference proteome</keyword>
<dbReference type="Gene3D" id="1.10.1790.10">
    <property type="entry name" value="PRD domain"/>
    <property type="match status" value="1"/>
</dbReference>
<dbReference type="SUPFAM" id="SSF55804">
    <property type="entry name" value="Phoshotransferase/anion transport protein"/>
    <property type="match status" value="1"/>
</dbReference>
<evidence type="ECO:0000256" key="4">
    <source>
        <dbReference type="ARBA" id="ARBA00023163"/>
    </source>
</evidence>
<evidence type="ECO:0000259" key="6">
    <source>
        <dbReference type="PROSITE" id="PS51372"/>
    </source>
</evidence>
<feature type="domain" description="PTS EIIB type-2" evidence="5">
    <location>
        <begin position="412"/>
        <end position="502"/>
    </location>
</feature>
<dbReference type="Pfam" id="PF00874">
    <property type="entry name" value="PRD"/>
    <property type="match status" value="1"/>
</dbReference>
<dbReference type="InterPro" id="IPR050661">
    <property type="entry name" value="BglG_antiterminators"/>
</dbReference>
<dbReference type="GO" id="GO:0006355">
    <property type="term" value="P:regulation of DNA-templated transcription"/>
    <property type="evidence" value="ECO:0007669"/>
    <property type="project" value="InterPro"/>
</dbReference>
<dbReference type="EMBL" id="JAJEPX010000003">
    <property type="protein sequence ID" value="MCC2175926.1"/>
    <property type="molecule type" value="Genomic_DNA"/>
</dbReference>
<dbReference type="InterPro" id="IPR011608">
    <property type="entry name" value="PRD"/>
</dbReference>
<keyword evidence="4" id="KW-0804">Transcription</keyword>
<dbReference type="SUPFAM" id="SSF63520">
    <property type="entry name" value="PTS-regulatory domain, PRD"/>
    <property type="match status" value="2"/>
</dbReference>
<evidence type="ECO:0000313" key="7">
    <source>
        <dbReference type="EMBL" id="MCC2175926.1"/>
    </source>
</evidence>
<organism evidence="7 8">
    <name type="scientific">Agathobaculum butyriciproducens</name>
    <dbReference type="NCBI Taxonomy" id="1628085"/>
    <lineage>
        <taxon>Bacteria</taxon>
        <taxon>Bacillati</taxon>
        <taxon>Bacillota</taxon>
        <taxon>Clostridia</taxon>
        <taxon>Eubacteriales</taxon>
        <taxon>Butyricicoccaceae</taxon>
        <taxon>Agathobaculum</taxon>
    </lineage>
</organism>
<dbReference type="GO" id="GO:0008982">
    <property type="term" value="F:protein-N(PI)-phosphohistidine-sugar phosphotransferase activity"/>
    <property type="evidence" value="ECO:0007669"/>
    <property type="project" value="InterPro"/>
</dbReference>
<proteinExistence type="predicted"/>
<comment type="caution">
    <text evidence="7">The sequence shown here is derived from an EMBL/GenBank/DDBJ whole genome shotgun (WGS) entry which is preliminary data.</text>
</comment>
<dbReference type="PANTHER" id="PTHR30185:SF18">
    <property type="entry name" value="TRANSCRIPTIONAL REGULATOR MTLR"/>
    <property type="match status" value="1"/>
</dbReference>
<dbReference type="PROSITE" id="PS51099">
    <property type="entry name" value="PTS_EIIB_TYPE_2"/>
    <property type="match status" value="1"/>
</dbReference>
<evidence type="ECO:0000313" key="8">
    <source>
        <dbReference type="Proteomes" id="UP001298753"/>
    </source>
</evidence>
<dbReference type="Gene3D" id="3.40.50.2300">
    <property type="match status" value="1"/>
</dbReference>
<dbReference type="InterPro" id="IPR013011">
    <property type="entry name" value="PTS_EIIB_2"/>
</dbReference>
<evidence type="ECO:0000256" key="2">
    <source>
        <dbReference type="ARBA" id="ARBA00022737"/>
    </source>
</evidence>
<accession>A0AAW4VYY3</accession>
<gene>
    <name evidence="7" type="ORF">LKD22_02060</name>
</gene>
<dbReference type="AlphaFoldDB" id="A0AAW4VYY3"/>
<dbReference type="InterPro" id="IPR016152">
    <property type="entry name" value="PTrfase/Anion_transptr"/>
</dbReference>
<dbReference type="PROSITE" id="PS51372">
    <property type="entry name" value="PRD_2"/>
    <property type="match status" value="1"/>
</dbReference>
<dbReference type="InterPro" id="IPR036388">
    <property type="entry name" value="WH-like_DNA-bd_sf"/>
</dbReference>
<keyword evidence="1" id="KW-0808">Transferase</keyword>
<reference evidence="7 8" key="1">
    <citation type="submission" date="2021-10" db="EMBL/GenBank/DDBJ databases">
        <title>Anaerobic single-cell dispensing facilitates the cultivation of human gut bacteria.</title>
        <authorList>
            <person name="Afrizal A."/>
        </authorList>
    </citation>
    <scope>NUCLEOTIDE SEQUENCE [LARGE SCALE GENOMIC DNA]</scope>
    <source>
        <strain evidence="7 8">CLA-AA-H270</strain>
    </source>
</reference>
<dbReference type="Pfam" id="PF00359">
    <property type="entry name" value="PTS_EIIA_2"/>
    <property type="match status" value="1"/>
</dbReference>
<dbReference type="Gene3D" id="1.10.10.10">
    <property type="entry name" value="Winged helix-like DNA-binding domain superfamily/Winged helix DNA-binding domain"/>
    <property type="match status" value="1"/>
</dbReference>